<feature type="compositionally biased region" description="Acidic residues" evidence="1">
    <location>
        <begin position="11"/>
        <end position="22"/>
    </location>
</feature>
<protein>
    <submittedName>
        <fullName evidence="2">Uncharacterized protein</fullName>
    </submittedName>
</protein>
<comment type="caution">
    <text evidence="2">The sequence shown here is derived from an EMBL/GenBank/DDBJ whole genome shotgun (WGS) entry which is preliminary data.</text>
</comment>
<dbReference type="GeneID" id="94832411"/>
<keyword evidence="3" id="KW-1185">Reference proteome</keyword>
<dbReference type="Proteomes" id="UP000179807">
    <property type="component" value="Unassembled WGS sequence"/>
</dbReference>
<evidence type="ECO:0000313" key="2">
    <source>
        <dbReference type="EMBL" id="OHT15229.1"/>
    </source>
</evidence>
<dbReference type="AlphaFoldDB" id="A0A1J4L051"/>
<accession>A0A1J4L051</accession>
<gene>
    <name evidence="2" type="ORF">TRFO_14251</name>
</gene>
<reference evidence="2" key="1">
    <citation type="submission" date="2016-10" db="EMBL/GenBank/DDBJ databases">
        <authorList>
            <person name="Benchimol M."/>
            <person name="Almeida L.G."/>
            <person name="Vasconcelos A.T."/>
            <person name="Perreira-Neves A."/>
            <person name="Rosa I.A."/>
            <person name="Tasca T."/>
            <person name="Bogo M.R."/>
            <person name="de Souza W."/>
        </authorList>
    </citation>
    <scope>NUCLEOTIDE SEQUENCE [LARGE SCALE GENOMIC DNA]</scope>
    <source>
        <strain evidence="2">K</strain>
    </source>
</reference>
<evidence type="ECO:0000256" key="1">
    <source>
        <dbReference type="SAM" id="MobiDB-lite"/>
    </source>
</evidence>
<dbReference type="EMBL" id="MLAK01000250">
    <property type="protein sequence ID" value="OHT15229.1"/>
    <property type="molecule type" value="Genomic_DNA"/>
</dbReference>
<dbReference type="VEuPathDB" id="TrichDB:TRFO_14251"/>
<name>A0A1J4L051_9EUKA</name>
<evidence type="ECO:0000313" key="3">
    <source>
        <dbReference type="Proteomes" id="UP000179807"/>
    </source>
</evidence>
<proteinExistence type="predicted"/>
<sequence length="117" mass="13330">MANLLGNLAAIDEDEEDEEESGQEQKSNSKSDIVIPPNPNIPHKIAKKVEDKYTGNKPIKINEEEANEIRLSEIMKQVEEVSEDLEKNKTNTHNNDGEEIDLENLDLDWHYHTPSAH</sequence>
<feature type="region of interest" description="Disordered" evidence="1">
    <location>
        <begin position="1"/>
        <end position="50"/>
    </location>
</feature>
<organism evidence="2 3">
    <name type="scientific">Tritrichomonas foetus</name>
    <dbReference type="NCBI Taxonomy" id="1144522"/>
    <lineage>
        <taxon>Eukaryota</taxon>
        <taxon>Metamonada</taxon>
        <taxon>Parabasalia</taxon>
        <taxon>Tritrichomonadida</taxon>
        <taxon>Tritrichomonadidae</taxon>
        <taxon>Tritrichomonas</taxon>
    </lineage>
</organism>
<dbReference type="RefSeq" id="XP_068368365.1">
    <property type="nucleotide sequence ID" value="XM_068497707.1"/>
</dbReference>